<gene>
    <name evidence="2" type="ORF">A2863_00920</name>
</gene>
<sequence>MSIYQTEHKSKFYLFVFFIAASFLAWGLITQYKPMIIRTNCSEVAAKSSGLLSAKRYNLETDFSYKEVKSDCVKTVLSRK</sequence>
<reference evidence="2 3" key="1">
    <citation type="journal article" date="2016" name="Nat. Commun.">
        <title>Thousands of microbial genomes shed light on interconnected biogeochemical processes in an aquifer system.</title>
        <authorList>
            <person name="Anantharaman K."/>
            <person name="Brown C.T."/>
            <person name="Hug L.A."/>
            <person name="Sharon I."/>
            <person name="Castelle C.J."/>
            <person name="Probst A.J."/>
            <person name="Thomas B.C."/>
            <person name="Singh A."/>
            <person name="Wilkins M.J."/>
            <person name="Karaoz U."/>
            <person name="Brodie E.L."/>
            <person name="Williams K.H."/>
            <person name="Hubbard S.S."/>
            <person name="Banfield J.F."/>
        </authorList>
    </citation>
    <scope>NUCLEOTIDE SEQUENCE [LARGE SCALE GENOMIC DNA]</scope>
</reference>
<dbReference type="AlphaFoldDB" id="A0A1F7Y5N0"/>
<comment type="caution">
    <text evidence="2">The sequence shown here is derived from an EMBL/GenBank/DDBJ whole genome shotgun (WGS) entry which is preliminary data.</text>
</comment>
<organism evidence="2 3">
    <name type="scientific">Candidatus Woesebacteria bacterium RIFCSPHIGHO2_01_FULL_38_9b</name>
    <dbReference type="NCBI Taxonomy" id="1802493"/>
    <lineage>
        <taxon>Bacteria</taxon>
        <taxon>Candidatus Woeseibacteriota</taxon>
    </lineage>
</organism>
<feature type="transmembrane region" description="Helical" evidence="1">
    <location>
        <begin position="12"/>
        <end position="29"/>
    </location>
</feature>
<keyword evidence="1" id="KW-0812">Transmembrane</keyword>
<keyword evidence="1" id="KW-0472">Membrane</keyword>
<evidence type="ECO:0000313" key="3">
    <source>
        <dbReference type="Proteomes" id="UP000178750"/>
    </source>
</evidence>
<dbReference type="Proteomes" id="UP000178750">
    <property type="component" value="Unassembled WGS sequence"/>
</dbReference>
<evidence type="ECO:0000313" key="2">
    <source>
        <dbReference type="EMBL" id="OGM21938.1"/>
    </source>
</evidence>
<proteinExistence type="predicted"/>
<dbReference type="EMBL" id="MGGF01000017">
    <property type="protein sequence ID" value="OGM21938.1"/>
    <property type="molecule type" value="Genomic_DNA"/>
</dbReference>
<protein>
    <submittedName>
        <fullName evidence="2">Uncharacterized protein</fullName>
    </submittedName>
</protein>
<evidence type="ECO:0000256" key="1">
    <source>
        <dbReference type="SAM" id="Phobius"/>
    </source>
</evidence>
<keyword evidence="1" id="KW-1133">Transmembrane helix</keyword>
<name>A0A1F7Y5N0_9BACT</name>
<accession>A0A1F7Y5N0</accession>